<feature type="signal peptide" evidence="1">
    <location>
        <begin position="1"/>
        <end position="18"/>
    </location>
</feature>
<keyword evidence="1" id="KW-0732">Signal</keyword>
<sequence length="229" mass="26665">MKKLLVLLLFFTPFGLFAQESVTQSEDGKGLIVQLKKHIAFFDADSVRISTEMFNDSLATLKYFMSSRNVEDTTVFLLTRKFSKNYRECIGEKLPDLEIEDLAGNKLTVGKNKNISLIVFWNIYCPPCIKELKILDALREEYPETDIFAITDNSRDTVRSFMQKHNFKWENIHLISDCSYEEKYPLFKKIQIAPFSVIVDRDLVIKDVFVAEGMRRMLTVLNSLDKEYE</sequence>
<dbReference type="EMBL" id="DNWC01000020">
    <property type="protein sequence ID" value="HBJ07608.1"/>
    <property type="molecule type" value="Genomic_DNA"/>
</dbReference>
<dbReference type="RefSeq" id="WP_270737219.1">
    <property type="nucleotide sequence ID" value="NZ_JAQEQH010000002.1"/>
</dbReference>
<dbReference type="GO" id="GO:0016491">
    <property type="term" value="F:oxidoreductase activity"/>
    <property type="evidence" value="ECO:0007669"/>
    <property type="project" value="InterPro"/>
</dbReference>
<dbReference type="AlphaFoldDB" id="A0A354LZB9"/>
<feature type="chain" id="PRO_5017055501" evidence="1">
    <location>
        <begin position="19"/>
        <end position="229"/>
    </location>
</feature>
<dbReference type="Gene3D" id="3.40.30.10">
    <property type="entry name" value="Glutaredoxin"/>
    <property type="match status" value="1"/>
</dbReference>
<dbReference type="Pfam" id="PF00578">
    <property type="entry name" value="AhpC-TSA"/>
    <property type="match status" value="1"/>
</dbReference>
<dbReference type="InterPro" id="IPR000866">
    <property type="entry name" value="AhpC/TSA"/>
</dbReference>
<evidence type="ECO:0000259" key="2">
    <source>
        <dbReference type="PROSITE" id="PS51352"/>
    </source>
</evidence>
<organism evidence="3 4">
    <name type="scientific">Coprobacter fastidiosus</name>
    <dbReference type="NCBI Taxonomy" id="1099853"/>
    <lineage>
        <taxon>Bacteria</taxon>
        <taxon>Pseudomonadati</taxon>
        <taxon>Bacteroidota</taxon>
        <taxon>Bacteroidia</taxon>
        <taxon>Bacteroidales</taxon>
        <taxon>Barnesiellaceae</taxon>
        <taxon>Coprobacter</taxon>
    </lineage>
</organism>
<evidence type="ECO:0000256" key="1">
    <source>
        <dbReference type="SAM" id="SignalP"/>
    </source>
</evidence>
<feature type="domain" description="Thioredoxin" evidence="2">
    <location>
        <begin position="88"/>
        <end position="229"/>
    </location>
</feature>
<dbReference type="GO" id="GO:0016209">
    <property type="term" value="F:antioxidant activity"/>
    <property type="evidence" value="ECO:0007669"/>
    <property type="project" value="InterPro"/>
</dbReference>
<accession>A0A354LZB9</accession>
<dbReference type="CDD" id="cd02966">
    <property type="entry name" value="TlpA_like_family"/>
    <property type="match status" value="1"/>
</dbReference>
<name>A0A354LZB9_9BACT</name>
<proteinExistence type="predicted"/>
<dbReference type="InterPro" id="IPR013766">
    <property type="entry name" value="Thioredoxin_domain"/>
</dbReference>
<dbReference type="PANTHER" id="PTHR42852">
    <property type="entry name" value="THIOL:DISULFIDE INTERCHANGE PROTEIN DSBE"/>
    <property type="match status" value="1"/>
</dbReference>
<evidence type="ECO:0000313" key="4">
    <source>
        <dbReference type="Proteomes" id="UP000262954"/>
    </source>
</evidence>
<dbReference type="SUPFAM" id="SSF52833">
    <property type="entry name" value="Thioredoxin-like"/>
    <property type="match status" value="1"/>
</dbReference>
<dbReference type="InterPro" id="IPR036249">
    <property type="entry name" value="Thioredoxin-like_sf"/>
</dbReference>
<dbReference type="Proteomes" id="UP000262954">
    <property type="component" value="Unassembled WGS sequence"/>
</dbReference>
<dbReference type="PANTHER" id="PTHR42852:SF17">
    <property type="entry name" value="THIOREDOXIN-LIKE PROTEIN HI_1115"/>
    <property type="match status" value="1"/>
</dbReference>
<dbReference type="PROSITE" id="PS51352">
    <property type="entry name" value="THIOREDOXIN_2"/>
    <property type="match status" value="1"/>
</dbReference>
<evidence type="ECO:0000313" key="3">
    <source>
        <dbReference type="EMBL" id="HBJ07608.1"/>
    </source>
</evidence>
<gene>
    <name evidence="3" type="ORF">DDY73_01250</name>
</gene>
<protein>
    <submittedName>
        <fullName evidence="3">TlpA family protein disulfide reductase</fullName>
    </submittedName>
</protein>
<dbReference type="InterPro" id="IPR050553">
    <property type="entry name" value="Thioredoxin_ResA/DsbE_sf"/>
</dbReference>
<reference evidence="3 4" key="1">
    <citation type="journal article" date="2018" name="Nat. Biotechnol.">
        <title>A standardized bacterial taxonomy based on genome phylogeny substantially revises the tree of life.</title>
        <authorList>
            <person name="Parks D.H."/>
            <person name="Chuvochina M."/>
            <person name="Waite D.W."/>
            <person name="Rinke C."/>
            <person name="Skarshewski A."/>
            <person name="Chaumeil P.A."/>
            <person name="Hugenholtz P."/>
        </authorList>
    </citation>
    <scope>NUCLEOTIDE SEQUENCE [LARGE SCALE GENOMIC DNA]</scope>
    <source>
        <strain evidence="3">UBA11482</strain>
    </source>
</reference>
<comment type="caution">
    <text evidence="3">The sequence shown here is derived from an EMBL/GenBank/DDBJ whole genome shotgun (WGS) entry which is preliminary data.</text>
</comment>